<dbReference type="GeneID" id="87899864"/>
<feature type="coiled-coil region" evidence="1">
    <location>
        <begin position="122"/>
        <end position="163"/>
    </location>
</feature>
<accession>A0ABR0FDS5</accession>
<evidence type="ECO:0000313" key="3">
    <source>
        <dbReference type="EMBL" id="KAK4642116.1"/>
    </source>
</evidence>
<dbReference type="Proteomes" id="UP001322138">
    <property type="component" value="Unassembled WGS sequence"/>
</dbReference>
<proteinExistence type="predicted"/>
<sequence length="246" mass="28674">MGTFRDRLRCLRMRSRQDEICELMKNNSDPEARYRRDLRLLAKLNARRDATNPDPDHPVKIEDKQVNPKTQDTTDKKPPASKADTPLPKPAPEEEIKPPSPTEQPNAYTLTTTEAQTIIDWHRESQALYDTLKREKDNLQLQHKKLQEAHDNLAREVSSLNMDLTRAKFMCGWYERLKFTLEGKVADSQNEIDKIWAELEKAVERNTTYQEEVAKLKAEVDKHRLSGGDVFRDVFDKERGALYRIE</sequence>
<gene>
    <name evidence="3" type="ORF">QC761_512160</name>
</gene>
<keyword evidence="4" id="KW-1185">Reference proteome</keyword>
<dbReference type="RefSeq" id="XP_062731092.1">
    <property type="nucleotide sequence ID" value="XM_062880382.1"/>
</dbReference>
<keyword evidence="1" id="KW-0175">Coiled coil</keyword>
<dbReference type="EMBL" id="JAFFGZ010000007">
    <property type="protein sequence ID" value="KAK4642116.1"/>
    <property type="molecule type" value="Genomic_DNA"/>
</dbReference>
<feature type="coiled-coil region" evidence="1">
    <location>
        <begin position="199"/>
        <end position="226"/>
    </location>
</feature>
<feature type="region of interest" description="Disordered" evidence="2">
    <location>
        <begin position="45"/>
        <end position="108"/>
    </location>
</feature>
<name>A0ABR0FDS5_9PEZI</name>
<evidence type="ECO:0000256" key="2">
    <source>
        <dbReference type="SAM" id="MobiDB-lite"/>
    </source>
</evidence>
<feature type="compositionally biased region" description="Basic and acidic residues" evidence="2">
    <location>
        <begin position="45"/>
        <end position="78"/>
    </location>
</feature>
<protein>
    <submittedName>
        <fullName evidence="3">Uncharacterized protein</fullName>
    </submittedName>
</protein>
<evidence type="ECO:0000256" key="1">
    <source>
        <dbReference type="SAM" id="Coils"/>
    </source>
</evidence>
<organism evidence="3 4">
    <name type="scientific">Podospora bellae-mahoneyi</name>
    <dbReference type="NCBI Taxonomy" id="2093777"/>
    <lineage>
        <taxon>Eukaryota</taxon>
        <taxon>Fungi</taxon>
        <taxon>Dikarya</taxon>
        <taxon>Ascomycota</taxon>
        <taxon>Pezizomycotina</taxon>
        <taxon>Sordariomycetes</taxon>
        <taxon>Sordariomycetidae</taxon>
        <taxon>Sordariales</taxon>
        <taxon>Podosporaceae</taxon>
        <taxon>Podospora</taxon>
    </lineage>
</organism>
<comment type="caution">
    <text evidence="3">The sequence shown here is derived from an EMBL/GenBank/DDBJ whole genome shotgun (WGS) entry which is preliminary data.</text>
</comment>
<evidence type="ECO:0000313" key="4">
    <source>
        <dbReference type="Proteomes" id="UP001322138"/>
    </source>
</evidence>
<reference evidence="3 4" key="1">
    <citation type="journal article" date="2023" name="bioRxiv">
        <title>High-quality genome assemblies of four members of thePodospora anserinaspecies complex.</title>
        <authorList>
            <person name="Ament-Velasquez S.L."/>
            <person name="Vogan A.A."/>
            <person name="Wallerman O."/>
            <person name="Hartmann F."/>
            <person name="Gautier V."/>
            <person name="Silar P."/>
            <person name="Giraud T."/>
            <person name="Johannesson H."/>
        </authorList>
    </citation>
    <scope>NUCLEOTIDE SEQUENCE [LARGE SCALE GENOMIC DNA]</scope>
    <source>
        <strain evidence="3 4">CBS 112042</strain>
    </source>
</reference>